<dbReference type="Pfam" id="PF01614">
    <property type="entry name" value="IclR_C"/>
    <property type="match status" value="1"/>
</dbReference>
<dbReference type="AlphaFoldDB" id="A0A4Z0M1G8"/>
<keyword evidence="2" id="KW-0238">DNA-binding</keyword>
<feature type="domain" description="HTH iclR-type" evidence="4">
    <location>
        <begin position="5"/>
        <end position="67"/>
    </location>
</feature>
<dbReference type="RefSeq" id="WP_135443376.1">
    <property type="nucleotide sequence ID" value="NZ_SRLE01000007.1"/>
</dbReference>
<dbReference type="Gene3D" id="1.10.10.10">
    <property type="entry name" value="Winged helix-like DNA-binding domain superfamily/Winged helix DNA-binding domain"/>
    <property type="match status" value="1"/>
</dbReference>
<comment type="caution">
    <text evidence="6">The sequence shown here is derived from an EMBL/GenBank/DDBJ whole genome shotgun (WGS) entry which is preliminary data.</text>
</comment>
<keyword evidence="3" id="KW-0804">Transcription</keyword>
<dbReference type="InterPro" id="IPR036388">
    <property type="entry name" value="WH-like_DNA-bd_sf"/>
</dbReference>
<evidence type="ECO:0000256" key="1">
    <source>
        <dbReference type="ARBA" id="ARBA00023015"/>
    </source>
</evidence>
<evidence type="ECO:0000256" key="3">
    <source>
        <dbReference type="ARBA" id="ARBA00023163"/>
    </source>
</evidence>
<evidence type="ECO:0000259" key="5">
    <source>
        <dbReference type="PROSITE" id="PS51078"/>
    </source>
</evidence>
<evidence type="ECO:0000313" key="6">
    <source>
        <dbReference type="EMBL" id="TGD73320.1"/>
    </source>
</evidence>
<dbReference type="SMART" id="SM00346">
    <property type="entry name" value="HTH_ICLR"/>
    <property type="match status" value="1"/>
</dbReference>
<dbReference type="PROSITE" id="PS51078">
    <property type="entry name" value="ICLR_ED"/>
    <property type="match status" value="1"/>
</dbReference>
<evidence type="ECO:0000259" key="4">
    <source>
        <dbReference type="PROSITE" id="PS51077"/>
    </source>
</evidence>
<dbReference type="SUPFAM" id="SSF55781">
    <property type="entry name" value="GAF domain-like"/>
    <property type="match status" value="1"/>
</dbReference>
<organism evidence="6 7">
    <name type="scientific">Mangrovimicrobium sediminis</name>
    <dbReference type="NCBI Taxonomy" id="2562682"/>
    <lineage>
        <taxon>Bacteria</taxon>
        <taxon>Pseudomonadati</taxon>
        <taxon>Pseudomonadota</taxon>
        <taxon>Gammaproteobacteria</taxon>
        <taxon>Cellvibrionales</taxon>
        <taxon>Halieaceae</taxon>
        <taxon>Mangrovimicrobium</taxon>
    </lineage>
</organism>
<dbReference type="EMBL" id="SRLE01000007">
    <property type="protein sequence ID" value="TGD73320.1"/>
    <property type="molecule type" value="Genomic_DNA"/>
</dbReference>
<dbReference type="Gene3D" id="3.30.450.40">
    <property type="match status" value="1"/>
</dbReference>
<dbReference type="Proteomes" id="UP000298050">
    <property type="component" value="Unassembled WGS sequence"/>
</dbReference>
<accession>A0A4Z0M1G8</accession>
<dbReference type="InterPro" id="IPR050707">
    <property type="entry name" value="HTH_MetabolicPath_Reg"/>
</dbReference>
<keyword evidence="1" id="KW-0805">Transcription regulation</keyword>
<protein>
    <submittedName>
        <fullName evidence="6">IclR family transcriptional regulator</fullName>
    </submittedName>
</protein>
<name>A0A4Z0M1G8_9GAMM</name>
<dbReference type="PANTHER" id="PTHR30136">
    <property type="entry name" value="HELIX-TURN-HELIX TRANSCRIPTIONAL REGULATOR, ICLR FAMILY"/>
    <property type="match status" value="1"/>
</dbReference>
<reference evidence="6 7" key="1">
    <citation type="submission" date="2019-04" db="EMBL/GenBank/DDBJ databases">
        <title>Taxonomy of novel Haliea sp. from mangrove soil of West Coast of India.</title>
        <authorList>
            <person name="Verma A."/>
            <person name="Kumar P."/>
            <person name="Krishnamurthi S."/>
        </authorList>
    </citation>
    <scope>NUCLEOTIDE SEQUENCE [LARGE SCALE GENOMIC DNA]</scope>
    <source>
        <strain evidence="6 7">SAOS-164</strain>
    </source>
</reference>
<dbReference type="InterPro" id="IPR036390">
    <property type="entry name" value="WH_DNA-bd_sf"/>
</dbReference>
<dbReference type="OrthoDB" id="9807558at2"/>
<dbReference type="PROSITE" id="PS51077">
    <property type="entry name" value="HTH_ICLR"/>
    <property type="match status" value="1"/>
</dbReference>
<dbReference type="GO" id="GO:0003677">
    <property type="term" value="F:DNA binding"/>
    <property type="evidence" value="ECO:0007669"/>
    <property type="project" value="UniProtKB-KW"/>
</dbReference>
<keyword evidence="7" id="KW-1185">Reference proteome</keyword>
<dbReference type="GO" id="GO:0045892">
    <property type="term" value="P:negative regulation of DNA-templated transcription"/>
    <property type="evidence" value="ECO:0007669"/>
    <property type="project" value="TreeGrafter"/>
</dbReference>
<dbReference type="GO" id="GO:0003700">
    <property type="term" value="F:DNA-binding transcription factor activity"/>
    <property type="evidence" value="ECO:0007669"/>
    <property type="project" value="TreeGrafter"/>
</dbReference>
<dbReference type="InterPro" id="IPR014757">
    <property type="entry name" value="Tscrpt_reg_IclR_C"/>
</dbReference>
<feature type="domain" description="IclR-ED" evidence="5">
    <location>
        <begin position="68"/>
        <end position="247"/>
    </location>
</feature>
<gene>
    <name evidence="6" type="ORF">E4634_09800</name>
</gene>
<evidence type="ECO:0000313" key="7">
    <source>
        <dbReference type="Proteomes" id="UP000298050"/>
    </source>
</evidence>
<dbReference type="Pfam" id="PF09339">
    <property type="entry name" value="HTH_IclR"/>
    <property type="match status" value="1"/>
</dbReference>
<evidence type="ECO:0000256" key="2">
    <source>
        <dbReference type="ARBA" id="ARBA00023125"/>
    </source>
</evidence>
<proteinExistence type="predicted"/>
<dbReference type="SUPFAM" id="SSF46785">
    <property type="entry name" value="Winged helix' DNA-binding domain"/>
    <property type="match status" value="1"/>
</dbReference>
<dbReference type="PANTHER" id="PTHR30136:SF35">
    <property type="entry name" value="HTH-TYPE TRANSCRIPTIONAL REGULATOR RV1719"/>
    <property type="match status" value="1"/>
</dbReference>
<dbReference type="InterPro" id="IPR005471">
    <property type="entry name" value="Tscrpt_reg_IclR_N"/>
</dbReference>
<sequence length="247" mass="27148">MSTHVRQLGNLFSLMDLFARERRPLSVREIVDEFGWPRSSVFNMVTTMVDEGYLYQPAARGGYYPTSRWMEFARAVGEAQPLPASVHELLESLSRETGETACLAAAEGTSAVFLDVVESSADIRFIANVGQRLPIHVASAGRAILAQYSPAELRAVLGRIKYQRYAGDTFLCADDVEADLHAQARQGWYLNLEMFAPGVAGIAVPFPLGDRRCALALGGPVSRIEPRIDTLGELLRSAVTDFLNEQP</sequence>
<dbReference type="InterPro" id="IPR029016">
    <property type="entry name" value="GAF-like_dom_sf"/>
</dbReference>